<dbReference type="AlphaFoldDB" id="A0A4Z0YJC3"/>
<evidence type="ECO:0000313" key="4">
    <source>
        <dbReference type="Proteomes" id="UP000297716"/>
    </source>
</evidence>
<dbReference type="Pfam" id="PF13472">
    <property type="entry name" value="Lipase_GDSL_2"/>
    <property type="match status" value="1"/>
</dbReference>
<evidence type="ECO:0000313" key="3">
    <source>
        <dbReference type="EMBL" id="TGJ80218.1"/>
    </source>
</evidence>
<evidence type="ECO:0000256" key="1">
    <source>
        <dbReference type="SAM" id="SignalP"/>
    </source>
</evidence>
<dbReference type="PANTHER" id="PTHR30383">
    <property type="entry name" value="THIOESTERASE 1/PROTEASE 1/LYSOPHOSPHOLIPASE L1"/>
    <property type="match status" value="1"/>
</dbReference>
<dbReference type="SUPFAM" id="SSF52266">
    <property type="entry name" value="SGNH hydrolase"/>
    <property type="match status" value="1"/>
</dbReference>
<dbReference type="GO" id="GO:0004622">
    <property type="term" value="F:phosphatidylcholine lysophospholipase activity"/>
    <property type="evidence" value="ECO:0007669"/>
    <property type="project" value="TreeGrafter"/>
</dbReference>
<gene>
    <name evidence="3" type="ORF">E0Z10_g8531</name>
</gene>
<dbReference type="Gene3D" id="3.40.50.1110">
    <property type="entry name" value="SGNH hydrolase"/>
    <property type="match status" value="1"/>
</dbReference>
<dbReference type="InterPro" id="IPR036514">
    <property type="entry name" value="SGNH_hydro_sf"/>
</dbReference>
<proteinExistence type="predicted"/>
<feature type="signal peptide" evidence="1">
    <location>
        <begin position="1"/>
        <end position="21"/>
    </location>
</feature>
<dbReference type="InterPro" id="IPR051532">
    <property type="entry name" value="Ester_Hydrolysis_Enzymes"/>
</dbReference>
<dbReference type="PANTHER" id="PTHR30383:SF31">
    <property type="entry name" value="SGNH HYDROLASE-TYPE ESTERASE DOMAIN-CONTAINING PROTEIN-RELATED"/>
    <property type="match status" value="1"/>
</dbReference>
<dbReference type="CDD" id="cd01833">
    <property type="entry name" value="XynB_like"/>
    <property type="match status" value="1"/>
</dbReference>
<dbReference type="OrthoDB" id="6123at2759"/>
<evidence type="ECO:0000259" key="2">
    <source>
        <dbReference type="Pfam" id="PF13472"/>
    </source>
</evidence>
<dbReference type="EMBL" id="SKBN01000234">
    <property type="protein sequence ID" value="TGJ80218.1"/>
    <property type="molecule type" value="Genomic_DNA"/>
</dbReference>
<feature type="domain" description="SGNH hydrolase-type esterase" evidence="2">
    <location>
        <begin position="55"/>
        <end position="233"/>
    </location>
</feature>
<keyword evidence="1" id="KW-0732">Signal</keyword>
<protein>
    <recommendedName>
        <fullName evidence="2">SGNH hydrolase-type esterase domain-containing protein</fullName>
    </recommendedName>
</protein>
<reference evidence="3 4" key="1">
    <citation type="submission" date="2019-03" db="EMBL/GenBank/DDBJ databases">
        <title>Draft genome sequence of Xylaria hypoxylon DSM 108379, a ubiquitous saprotrophic-parasitic fungi on hardwood.</title>
        <authorList>
            <person name="Buettner E."/>
            <person name="Leonhardt S."/>
            <person name="Gebauer A.M."/>
            <person name="Liers C."/>
            <person name="Hofrichter M."/>
            <person name="Kellner H."/>
        </authorList>
    </citation>
    <scope>NUCLEOTIDE SEQUENCE [LARGE SCALE GENOMIC DNA]</scope>
    <source>
        <strain evidence="3 4">DSM 108379</strain>
    </source>
</reference>
<comment type="caution">
    <text evidence="3">The sequence shown here is derived from an EMBL/GenBank/DDBJ whole genome shotgun (WGS) entry which is preliminary data.</text>
</comment>
<sequence>MFFTATCVCRILACAAALTQGIAIAGPVGQRDQAPIPRRATGGFAKGIWLRVMPLGASITYGLTSHDGNGYRKYLRDMIVDYGNDVNMVGSRRNGSMEDNDVEGWPGYVIDQVHTKANAAVPKYKPNLVLVNVGTNDCSGNVDLANAGKRMSNLLDSVYKGSPRATVILSTLLIRSDEEKQECVVNLNSQFKTVAAAQRENGRRLVVVDMQPPAGPTTTELVDGTHPTEAGYAKMAAIWFNGIKEADKAGFLLTKEAIPGNADGVPDRGVYS</sequence>
<name>A0A4Z0YJC3_9PEZI</name>
<accession>A0A4Z0YJC3</accession>
<organism evidence="3 4">
    <name type="scientific">Xylaria hypoxylon</name>
    <dbReference type="NCBI Taxonomy" id="37992"/>
    <lineage>
        <taxon>Eukaryota</taxon>
        <taxon>Fungi</taxon>
        <taxon>Dikarya</taxon>
        <taxon>Ascomycota</taxon>
        <taxon>Pezizomycotina</taxon>
        <taxon>Sordariomycetes</taxon>
        <taxon>Xylariomycetidae</taxon>
        <taxon>Xylariales</taxon>
        <taxon>Xylariaceae</taxon>
        <taxon>Xylaria</taxon>
    </lineage>
</organism>
<feature type="chain" id="PRO_5021232801" description="SGNH hydrolase-type esterase domain-containing protein" evidence="1">
    <location>
        <begin position="22"/>
        <end position="272"/>
    </location>
</feature>
<keyword evidence="4" id="KW-1185">Reference proteome</keyword>
<dbReference type="InterPro" id="IPR013830">
    <property type="entry name" value="SGNH_hydro"/>
</dbReference>
<dbReference type="Proteomes" id="UP000297716">
    <property type="component" value="Unassembled WGS sequence"/>
</dbReference>